<keyword evidence="4 6" id="KW-0378">Hydrolase</keyword>
<dbReference type="AlphaFoldDB" id="A0A2W4XWH7"/>
<reference evidence="8" key="1">
    <citation type="submission" date="2018-04" db="EMBL/GenBank/DDBJ databases">
        <authorList>
            <person name="Cornet L."/>
        </authorList>
    </citation>
    <scope>NUCLEOTIDE SEQUENCE [LARGE SCALE GENOMIC DNA]</scope>
</reference>
<evidence type="ECO:0000313" key="8">
    <source>
        <dbReference type="Proteomes" id="UP000249794"/>
    </source>
</evidence>
<comment type="subcellular location">
    <subcellularLocation>
        <location evidence="6">Cytoplasm</location>
    </subcellularLocation>
</comment>
<evidence type="ECO:0000256" key="6">
    <source>
        <dbReference type="HAMAP-Rule" id="MF_00337"/>
    </source>
</evidence>
<sequence length="78" mass="8642">MPRAKKTPALPADWSYEATLSRIETITDQLETGELPLETVFEQFAEAVSALQQCDQFLQSKQQSAALLIETLVGEAED</sequence>
<evidence type="ECO:0000256" key="1">
    <source>
        <dbReference type="ARBA" id="ARBA00009998"/>
    </source>
</evidence>
<dbReference type="Proteomes" id="UP000249794">
    <property type="component" value="Unassembled WGS sequence"/>
</dbReference>
<dbReference type="SUPFAM" id="SSF116842">
    <property type="entry name" value="XseB-like"/>
    <property type="match status" value="1"/>
</dbReference>
<dbReference type="Gene3D" id="1.10.287.1040">
    <property type="entry name" value="Exonuclease VII, small subunit"/>
    <property type="match status" value="1"/>
</dbReference>
<dbReference type="HAMAP" id="MF_00337">
    <property type="entry name" value="Exonuc_7_S"/>
    <property type="match status" value="1"/>
</dbReference>
<evidence type="ECO:0000256" key="2">
    <source>
        <dbReference type="ARBA" id="ARBA00022490"/>
    </source>
</evidence>
<comment type="caution">
    <text evidence="7">The sequence shown here is derived from an EMBL/GenBank/DDBJ whole genome shotgun (WGS) entry which is preliminary data.</text>
</comment>
<keyword evidence="2 6" id="KW-0963">Cytoplasm</keyword>
<evidence type="ECO:0000256" key="4">
    <source>
        <dbReference type="ARBA" id="ARBA00022801"/>
    </source>
</evidence>
<dbReference type="EMBL" id="QBMP01000003">
    <property type="protein sequence ID" value="PZO61214.1"/>
    <property type="molecule type" value="Genomic_DNA"/>
</dbReference>
<reference evidence="7 8" key="2">
    <citation type="submission" date="2018-06" db="EMBL/GenBank/DDBJ databases">
        <title>Metagenomic assembly of (sub)arctic Cyanobacteria and their associated microbiome from non-axenic cultures.</title>
        <authorList>
            <person name="Baurain D."/>
        </authorList>
    </citation>
    <scope>NUCLEOTIDE SEQUENCE [LARGE SCALE GENOMIC DNA]</scope>
    <source>
        <strain evidence="7">ULC027bin1</strain>
    </source>
</reference>
<dbReference type="NCBIfam" id="TIGR01280">
    <property type="entry name" value="xseB"/>
    <property type="match status" value="1"/>
</dbReference>
<evidence type="ECO:0000256" key="5">
    <source>
        <dbReference type="ARBA" id="ARBA00022839"/>
    </source>
</evidence>
<comment type="function">
    <text evidence="6">Bidirectionally degrades single-stranded DNA into large acid-insoluble oligonucleotides, which are then degraded further into small acid-soluble oligonucleotides.</text>
</comment>
<organism evidence="7 8">
    <name type="scientific">Phormidesmis priestleyi</name>
    <dbReference type="NCBI Taxonomy" id="268141"/>
    <lineage>
        <taxon>Bacteria</taxon>
        <taxon>Bacillati</taxon>
        <taxon>Cyanobacteriota</taxon>
        <taxon>Cyanophyceae</taxon>
        <taxon>Leptolyngbyales</taxon>
        <taxon>Leptolyngbyaceae</taxon>
        <taxon>Phormidesmis</taxon>
    </lineage>
</organism>
<keyword evidence="5 6" id="KW-0269">Exonuclease</keyword>
<dbReference type="GO" id="GO:0006308">
    <property type="term" value="P:DNA catabolic process"/>
    <property type="evidence" value="ECO:0007669"/>
    <property type="project" value="UniProtKB-UniRule"/>
</dbReference>
<proteinExistence type="inferred from homology"/>
<accession>A0A2W4XWH7</accession>
<dbReference type="GO" id="GO:0008855">
    <property type="term" value="F:exodeoxyribonuclease VII activity"/>
    <property type="evidence" value="ECO:0007669"/>
    <property type="project" value="UniProtKB-UniRule"/>
</dbReference>
<gene>
    <name evidence="6 7" type="primary">xseB</name>
    <name evidence="7" type="ORF">DCF15_00700</name>
</gene>
<comment type="similarity">
    <text evidence="1 6">Belongs to the XseB family.</text>
</comment>
<dbReference type="Pfam" id="PF02609">
    <property type="entry name" value="Exonuc_VII_S"/>
    <property type="match status" value="1"/>
</dbReference>
<dbReference type="InterPro" id="IPR003761">
    <property type="entry name" value="Exonuc_VII_S"/>
</dbReference>
<comment type="catalytic activity">
    <reaction evidence="6">
        <text>Exonucleolytic cleavage in either 5'- to 3'- or 3'- to 5'-direction to yield nucleoside 5'-phosphates.</text>
        <dbReference type="EC" id="3.1.11.6"/>
    </reaction>
</comment>
<keyword evidence="3 6" id="KW-0540">Nuclease</keyword>
<dbReference type="InterPro" id="IPR037004">
    <property type="entry name" value="Exonuc_VII_ssu_sf"/>
</dbReference>
<dbReference type="EC" id="3.1.11.6" evidence="6"/>
<dbReference type="GO" id="GO:0009318">
    <property type="term" value="C:exodeoxyribonuclease VII complex"/>
    <property type="evidence" value="ECO:0007669"/>
    <property type="project" value="UniProtKB-UniRule"/>
</dbReference>
<dbReference type="GO" id="GO:0005737">
    <property type="term" value="C:cytoplasm"/>
    <property type="evidence" value="ECO:0007669"/>
    <property type="project" value="UniProtKB-SubCell"/>
</dbReference>
<evidence type="ECO:0000256" key="3">
    <source>
        <dbReference type="ARBA" id="ARBA00022722"/>
    </source>
</evidence>
<evidence type="ECO:0000313" key="7">
    <source>
        <dbReference type="EMBL" id="PZO61214.1"/>
    </source>
</evidence>
<name>A0A2W4XWH7_9CYAN</name>
<comment type="subunit">
    <text evidence="6">Heterooligomer composed of large and small subunits.</text>
</comment>
<protein>
    <recommendedName>
        <fullName evidence="6">Exodeoxyribonuclease 7 small subunit</fullName>
        <ecNumber evidence="6">3.1.11.6</ecNumber>
    </recommendedName>
    <alternativeName>
        <fullName evidence="6">Exodeoxyribonuclease VII small subunit</fullName>
        <shortName evidence="6">Exonuclease VII small subunit</shortName>
    </alternativeName>
</protein>